<comment type="caution">
    <text evidence="2">The sequence shown here is derived from an EMBL/GenBank/DDBJ whole genome shotgun (WGS) entry which is preliminary data.</text>
</comment>
<feature type="region of interest" description="Disordered" evidence="1">
    <location>
        <begin position="92"/>
        <end position="148"/>
    </location>
</feature>
<dbReference type="AlphaFoldDB" id="A0A2G7FER0"/>
<accession>A0A2G7FER0</accession>
<protein>
    <recommendedName>
        <fullName evidence="4">CipC-like antibiotic response protein</fullName>
    </recommendedName>
</protein>
<sequence>MSWGESEEAYRQVQQSEKHEGHLSHQVIAGAGAFAGFKAWEEHQRKQAPVNASGTTIGKPVEHANAKAALAAFATAGVERLIETKGLDKIDEHKAKKQAEENAHRMYEQHYEQGHNAPHYNPQEHPPHPSFENHQFGEHPRPKGLDQW</sequence>
<dbReference type="Proteomes" id="UP000231358">
    <property type="component" value="Unassembled WGS sequence"/>
</dbReference>
<organism evidence="2 3">
    <name type="scientific">Aspergillus arachidicola</name>
    <dbReference type="NCBI Taxonomy" id="656916"/>
    <lineage>
        <taxon>Eukaryota</taxon>
        <taxon>Fungi</taxon>
        <taxon>Dikarya</taxon>
        <taxon>Ascomycota</taxon>
        <taxon>Pezizomycotina</taxon>
        <taxon>Eurotiomycetes</taxon>
        <taxon>Eurotiomycetidae</taxon>
        <taxon>Eurotiales</taxon>
        <taxon>Aspergillaceae</taxon>
        <taxon>Aspergillus</taxon>
        <taxon>Aspergillus subgen. Circumdati</taxon>
    </lineage>
</organism>
<evidence type="ECO:0008006" key="4">
    <source>
        <dbReference type="Google" id="ProtNLM"/>
    </source>
</evidence>
<evidence type="ECO:0000313" key="3">
    <source>
        <dbReference type="Proteomes" id="UP000231358"/>
    </source>
</evidence>
<evidence type="ECO:0000313" key="2">
    <source>
        <dbReference type="EMBL" id="PIG79124.1"/>
    </source>
</evidence>
<dbReference type="EMBL" id="NEXV01000707">
    <property type="protein sequence ID" value="PIG79124.1"/>
    <property type="molecule type" value="Genomic_DNA"/>
</dbReference>
<keyword evidence="3" id="KW-1185">Reference proteome</keyword>
<reference evidence="2 3" key="1">
    <citation type="submission" date="2017-05" db="EMBL/GenBank/DDBJ databases">
        <title>Genome sequence for an aflatoxigenic pathogen of Argentinian peanut, Aspergillus arachidicola.</title>
        <authorList>
            <person name="Moore G."/>
            <person name="Beltz S.B."/>
            <person name="Mack B.M."/>
        </authorList>
    </citation>
    <scope>NUCLEOTIDE SEQUENCE [LARGE SCALE GENOMIC DNA]</scope>
    <source>
        <strain evidence="2 3">CBS 117610</strain>
    </source>
</reference>
<feature type="region of interest" description="Disordered" evidence="1">
    <location>
        <begin position="1"/>
        <end position="25"/>
    </location>
</feature>
<evidence type="ECO:0000256" key="1">
    <source>
        <dbReference type="SAM" id="MobiDB-lite"/>
    </source>
</evidence>
<dbReference type="PANTHER" id="PTHR37450">
    <property type="entry name" value="CIPC PROTEIN"/>
    <property type="match status" value="1"/>
</dbReference>
<feature type="compositionally biased region" description="Basic and acidic residues" evidence="1">
    <location>
        <begin position="135"/>
        <end position="148"/>
    </location>
</feature>
<dbReference type="Pfam" id="PF12585">
    <property type="entry name" value="DUF3759"/>
    <property type="match status" value="1"/>
</dbReference>
<dbReference type="STRING" id="656916.A0A2G7FER0"/>
<dbReference type="InterPro" id="IPR022234">
    <property type="entry name" value="DUF3759"/>
</dbReference>
<name>A0A2G7FER0_9EURO</name>
<dbReference type="PANTHER" id="PTHR37450:SF1">
    <property type="entry name" value="CIPC PROTEIN"/>
    <property type="match status" value="1"/>
</dbReference>
<feature type="compositionally biased region" description="Basic and acidic residues" evidence="1">
    <location>
        <begin position="92"/>
        <end position="113"/>
    </location>
</feature>
<gene>
    <name evidence="2" type="ORF">AARAC_007727</name>
</gene>
<proteinExistence type="predicted"/>